<evidence type="ECO:0000313" key="2">
    <source>
        <dbReference type="EMBL" id="KAG2192670.1"/>
    </source>
</evidence>
<dbReference type="Proteomes" id="UP000603453">
    <property type="component" value="Unassembled WGS sequence"/>
</dbReference>
<reference evidence="2" key="1">
    <citation type="submission" date="2020-12" db="EMBL/GenBank/DDBJ databases">
        <title>Metabolic potential, ecology and presence of endohyphal bacteria is reflected in genomic diversity of Mucoromycotina.</title>
        <authorList>
            <person name="Muszewska A."/>
            <person name="Okrasinska A."/>
            <person name="Steczkiewicz K."/>
            <person name="Drgas O."/>
            <person name="Orlowska M."/>
            <person name="Perlinska-Lenart U."/>
            <person name="Aleksandrzak-Piekarczyk T."/>
            <person name="Szatraj K."/>
            <person name="Zielenkiewicz U."/>
            <person name="Pilsyk S."/>
            <person name="Malc E."/>
            <person name="Mieczkowski P."/>
            <person name="Kruszewska J.S."/>
            <person name="Biernat P."/>
            <person name="Pawlowska J."/>
        </authorList>
    </citation>
    <scope>NUCLEOTIDE SEQUENCE</scope>
    <source>
        <strain evidence="2">WA0000017839</strain>
    </source>
</reference>
<dbReference type="Gene3D" id="3.30.420.10">
    <property type="entry name" value="Ribonuclease H-like superfamily/Ribonuclease H"/>
    <property type="match status" value="1"/>
</dbReference>
<dbReference type="EMBL" id="JAEPRD010000277">
    <property type="protein sequence ID" value="KAG2192670.1"/>
    <property type="molecule type" value="Genomic_DNA"/>
</dbReference>
<name>A0A8H7QID4_9FUNG</name>
<dbReference type="SUPFAM" id="SSF53098">
    <property type="entry name" value="Ribonuclease H-like"/>
    <property type="match status" value="1"/>
</dbReference>
<dbReference type="PROSITE" id="PS50994">
    <property type="entry name" value="INTEGRASE"/>
    <property type="match status" value="1"/>
</dbReference>
<dbReference type="PANTHER" id="PTHR37984">
    <property type="entry name" value="PROTEIN CBG26694"/>
    <property type="match status" value="1"/>
</dbReference>
<dbReference type="Gene3D" id="1.10.340.70">
    <property type="match status" value="1"/>
</dbReference>
<keyword evidence="3" id="KW-1185">Reference proteome</keyword>
<sequence length="442" mass="51452">MEYPLYLSIYYYLTRSGEYPTGSTENIKRKVRRQASKFEVHGHKLFRKNPVSPVSQELLHEGIVEEVIKRVHEEGHYGVNNTYSQLRLQYTGPRLFEWTRKVVQNCVTCQVRTKTPHNRTEPAHPIDTPIHPFYMIGCDAIGPMDPTEDGYRYLLVAVDYLTRWPIAIPVKDITEETTVNFLFEQVVVPYGVPNFILTDRGSNFTSGYVREFFKSLNCRHLTTTAYRPQTNGLCERLNQTLSQTLAKIVRDNDALTTWDKYVTSALLALRTMRNDTTGHTPAKLLYGYNLRTPATWPAPRTDFVQGDPVEEIASRTKVIQHMIEKLRPEARSRSNEKKQKYKARYDLQVFPRRRFSPGEQVLMRDQKPPHKFSDRWLGPMTVTRVNNNGTYHLIGPNYRRLQGAINGDFLIPFHNHKLMVPDIQVKRAENQFLAWISRYDTL</sequence>
<comment type="caution">
    <text evidence="2">The sequence shown here is derived from an EMBL/GenBank/DDBJ whole genome shotgun (WGS) entry which is preliminary data.</text>
</comment>
<evidence type="ECO:0000313" key="3">
    <source>
        <dbReference type="Proteomes" id="UP000603453"/>
    </source>
</evidence>
<gene>
    <name evidence="2" type="ORF">INT47_009240</name>
</gene>
<dbReference type="InterPro" id="IPR012337">
    <property type="entry name" value="RNaseH-like_sf"/>
</dbReference>
<dbReference type="Pfam" id="PF17921">
    <property type="entry name" value="Integrase_H2C2"/>
    <property type="match status" value="1"/>
</dbReference>
<dbReference type="InterPro" id="IPR036397">
    <property type="entry name" value="RNaseH_sf"/>
</dbReference>
<accession>A0A8H7QID4</accession>
<dbReference type="GO" id="GO:0015074">
    <property type="term" value="P:DNA integration"/>
    <property type="evidence" value="ECO:0007669"/>
    <property type="project" value="InterPro"/>
</dbReference>
<dbReference type="GO" id="GO:0003676">
    <property type="term" value="F:nucleic acid binding"/>
    <property type="evidence" value="ECO:0007669"/>
    <property type="project" value="InterPro"/>
</dbReference>
<dbReference type="AlphaFoldDB" id="A0A8H7QID4"/>
<dbReference type="GO" id="GO:0005634">
    <property type="term" value="C:nucleus"/>
    <property type="evidence" value="ECO:0007669"/>
    <property type="project" value="UniProtKB-ARBA"/>
</dbReference>
<dbReference type="InterPro" id="IPR050951">
    <property type="entry name" value="Retrovirus_Pol_polyprotein"/>
</dbReference>
<dbReference type="InterPro" id="IPR041588">
    <property type="entry name" value="Integrase_H2C2"/>
</dbReference>
<evidence type="ECO:0000259" key="1">
    <source>
        <dbReference type="PROSITE" id="PS50994"/>
    </source>
</evidence>
<proteinExistence type="predicted"/>
<dbReference type="InterPro" id="IPR001584">
    <property type="entry name" value="Integrase_cat-core"/>
</dbReference>
<dbReference type="Pfam" id="PF00665">
    <property type="entry name" value="rve"/>
    <property type="match status" value="1"/>
</dbReference>
<dbReference type="PANTHER" id="PTHR37984:SF5">
    <property type="entry name" value="PROTEIN NYNRIN-LIKE"/>
    <property type="match status" value="1"/>
</dbReference>
<dbReference type="FunFam" id="3.30.420.10:FF:000032">
    <property type="entry name" value="Retrovirus-related Pol polyprotein from transposon 297-like Protein"/>
    <property type="match status" value="1"/>
</dbReference>
<protein>
    <recommendedName>
        <fullName evidence="1">Integrase catalytic domain-containing protein</fullName>
    </recommendedName>
</protein>
<feature type="domain" description="Integrase catalytic" evidence="1">
    <location>
        <begin position="128"/>
        <end position="289"/>
    </location>
</feature>
<dbReference type="OrthoDB" id="5592268at2759"/>
<organism evidence="2 3">
    <name type="scientific">Mucor saturninus</name>
    <dbReference type="NCBI Taxonomy" id="64648"/>
    <lineage>
        <taxon>Eukaryota</taxon>
        <taxon>Fungi</taxon>
        <taxon>Fungi incertae sedis</taxon>
        <taxon>Mucoromycota</taxon>
        <taxon>Mucoromycotina</taxon>
        <taxon>Mucoromycetes</taxon>
        <taxon>Mucorales</taxon>
        <taxon>Mucorineae</taxon>
        <taxon>Mucoraceae</taxon>
        <taxon>Mucor</taxon>
    </lineage>
</organism>